<name>A0A1V4HK09_9BACL</name>
<evidence type="ECO:0000313" key="7">
    <source>
        <dbReference type="Proteomes" id="UP000190626"/>
    </source>
</evidence>
<dbReference type="Gene3D" id="1.25.40.10">
    <property type="entry name" value="Tetratricopeptide repeat domain"/>
    <property type="match status" value="1"/>
</dbReference>
<keyword evidence="7" id="KW-1185">Reference proteome</keyword>
<comment type="caution">
    <text evidence="6">The sequence shown here is derived from an EMBL/GenBank/DDBJ whole genome shotgun (WGS) entry which is preliminary data.</text>
</comment>
<keyword evidence="1" id="KW-0677">Repeat</keyword>
<feature type="domain" description="Glycosyltransferase 2-like" evidence="5">
    <location>
        <begin position="7"/>
        <end position="141"/>
    </location>
</feature>
<dbReference type="InterPro" id="IPR029044">
    <property type="entry name" value="Nucleotide-diphossugar_trans"/>
</dbReference>
<dbReference type="SMART" id="SM00028">
    <property type="entry name" value="TPR"/>
    <property type="match status" value="3"/>
</dbReference>
<evidence type="ECO:0000259" key="5">
    <source>
        <dbReference type="Pfam" id="PF00535"/>
    </source>
</evidence>
<dbReference type="AlphaFoldDB" id="A0A1V4HK09"/>
<evidence type="ECO:0000256" key="3">
    <source>
        <dbReference type="PROSITE-ProRule" id="PRU00339"/>
    </source>
</evidence>
<dbReference type="Pfam" id="PF07719">
    <property type="entry name" value="TPR_2"/>
    <property type="match status" value="1"/>
</dbReference>
<dbReference type="Pfam" id="PF00535">
    <property type="entry name" value="Glycos_transf_2"/>
    <property type="match status" value="1"/>
</dbReference>
<dbReference type="Proteomes" id="UP000190626">
    <property type="component" value="Unassembled WGS sequence"/>
</dbReference>
<organism evidence="6 7">
    <name type="scientific">Paenibacillus ferrarius</name>
    <dbReference type="NCBI Taxonomy" id="1469647"/>
    <lineage>
        <taxon>Bacteria</taxon>
        <taxon>Bacillati</taxon>
        <taxon>Bacillota</taxon>
        <taxon>Bacilli</taxon>
        <taxon>Bacillales</taxon>
        <taxon>Paenibacillaceae</taxon>
        <taxon>Paenibacillus</taxon>
    </lineage>
</organism>
<keyword evidence="4" id="KW-0175">Coiled coil</keyword>
<dbReference type="CDD" id="cd02511">
    <property type="entry name" value="Beta4Glucosyltransferase"/>
    <property type="match status" value="1"/>
</dbReference>
<dbReference type="PANTHER" id="PTHR43630:SF2">
    <property type="entry name" value="GLYCOSYLTRANSFERASE"/>
    <property type="match status" value="1"/>
</dbReference>
<accession>A0A1V4HK09</accession>
<evidence type="ECO:0000256" key="1">
    <source>
        <dbReference type="ARBA" id="ARBA00022737"/>
    </source>
</evidence>
<proteinExistence type="predicted"/>
<gene>
    <name evidence="6" type="ORF">BC351_02875</name>
</gene>
<dbReference type="GO" id="GO:0016740">
    <property type="term" value="F:transferase activity"/>
    <property type="evidence" value="ECO:0007669"/>
    <property type="project" value="UniProtKB-KW"/>
</dbReference>
<evidence type="ECO:0000256" key="2">
    <source>
        <dbReference type="ARBA" id="ARBA00022803"/>
    </source>
</evidence>
<evidence type="ECO:0000256" key="4">
    <source>
        <dbReference type="SAM" id="Coils"/>
    </source>
</evidence>
<evidence type="ECO:0000313" key="6">
    <source>
        <dbReference type="EMBL" id="OPH57487.1"/>
    </source>
</evidence>
<dbReference type="RefSeq" id="WP_079412734.1">
    <property type="nucleotide sequence ID" value="NZ_MBTG01000012.1"/>
</dbReference>
<dbReference type="InterPro" id="IPR001173">
    <property type="entry name" value="Glyco_trans_2-like"/>
</dbReference>
<keyword evidence="6" id="KW-0808">Transferase</keyword>
<dbReference type="InterPro" id="IPR011990">
    <property type="entry name" value="TPR-like_helical_dom_sf"/>
</dbReference>
<feature type="repeat" description="TPR" evidence="3">
    <location>
        <begin position="325"/>
        <end position="358"/>
    </location>
</feature>
<dbReference type="Gene3D" id="3.90.550.10">
    <property type="entry name" value="Spore Coat Polysaccharide Biosynthesis Protein SpsA, Chain A"/>
    <property type="match status" value="1"/>
</dbReference>
<dbReference type="STRING" id="1469647.BC351_02875"/>
<dbReference type="PROSITE" id="PS50005">
    <property type="entry name" value="TPR"/>
    <property type="match status" value="1"/>
</dbReference>
<dbReference type="OrthoDB" id="9815923at2"/>
<feature type="coiled-coil region" evidence="4">
    <location>
        <begin position="179"/>
        <end position="206"/>
    </location>
</feature>
<sequence length="382" mass="43823">MSRPTISLCMIVKDEEELIAACLNSVKDWIDEMIIVDTGSTDRTVEICQSFGAKVLAYEWNNHFADARNHGLAHATGDWILYLDADEELAPLGDYDLHAQLRQEHASILSLHLINYIGEVPNEDEAFHIAHPRFFRNYRGLKFKYPIHETLNVDEIYENQDLSAIMGHVPLKLWHRGYMDSITQQKNKYERNMTLLLQEANEQSSNPWTQYHMASEYYRVHRYDKAFEYVNLSIVRFIQSGRMPPSLLYKLKYAILFNTGSIDGAWPGIDKAIALYPDYVDLHFYKGVIFYLKTWYAGALDVFQHCLVLGETMGQHLTLRGTGSFHAWYYIGLCSENLGNSQQAAQAYEAALRLSPTYTLASDALLKLRIGRANKEGTESRG</sequence>
<keyword evidence="2 3" id="KW-0802">TPR repeat</keyword>
<dbReference type="InterPro" id="IPR019734">
    <property type="entry name" value="TPR_rpt"/>
</dbReference>
<dbReference type="PANTHER" id="PTHR43630">
    <property type="entry name" value="POLY-BETA-1,6-N-ACETYL-D-GLUCOSAMINE SYNTHASE"/>
    <property type="match status" value="1"/>
</dbReference>
<dbReference type="SUPFAM" id="SSF53448">
    <property type="entry name" value="Nucleotide-diphospho-sugar transferases"/>
    <property type="match status" value="1"/>
</dbReference>
<reference evidence="7" key="1">
    <citation type="submission" date="2016-07" db="EMBL/GenBank/DDBJ databases">
        <authorList>
            <person name="Florea S."/>
            <person name="Webb J.S."/>
            <person name="Jaromczyk J."/>
            <person name="Schardl C.L."/>
        </authorList>
    </citation>
    <scope>NUCLEOTIDE SEQUENCE [LARGE SCALE GENOMIC DNA]</scope>
    <source>
        <strain evidence="7">CY1</strain>
    </source>
</reference>
<protein>
    <submittedName>
        <fullName evidence="6">Glycosyl transferase</fullName>
    </submittedName>
</protein>
<dbReference type="SUPFAM" id="SSF48452">
    <property type="entry name" value="TPR-like"/>
    <property type="match status" value="1"/>
</dbReference>
<dbReference type="InterPro" id="IPR013105">
    <property type="entry name" value="TPR_2"/>
</dbReference>
<dbReference type="EMBL" id="MBTG01000012">
    <property type="protein sequence ID" value="OPH57487.1"/>
    <property type="molecule type" value="Genomic_DNA"/>
</dbReference>